<accession>A0A8H6I9H9</accession>
<dbReference type="Proteomes" id="UP000521943">
    <property type="component" value="Unassembled WGS sequence"/>
</dbReference>
<gene>
    <name evidence="2" type="ORF">DFP72DRAFT_843279</name>
</gene>
<keyword evidence="1" id="KW-0812">Transmembrane</keyword>
<feature type="transmembrane region" description="Helical" evidence="1">
    <location>
        <begin position="127"/>
        <end position="144"/>
    </location>
</feature>
<name>A0A8H6I9H9_9AGAR</name>
<reference evidence="2 3" key="1">
    <citation type="submission" date="2020-07" db="EMBL/GenBank/DDBJ databases">
        <title>Comparative genomics of pyrophilous fungi reveals a link between fire events and developmental genes.</title>
        <authorList>
            <consortium name="DOE Joint Genome Institute"/>
            <person name="Steindorff A.S."/>
            <person name="Carver A."/>
            <person name="Calhoun S."/>
            <person name="Stillman K."/>
            <person name="Liu H."/>
            <person name="Lipzen A."/>
            <person name="Pangilinan J."/>
            <person name="Labutti K."/>
            <person name="Bruns T.D."/>
            <person name="Grigoriev I.V."/>
        </authorList>
    </citation>
    <scope>NUCLEOTIDE SEQUENCE [LARGE SCALE GENOMIC DNA]</scope>
    <source>
        <strain evidence="2 3">CBS 144469</strain>
    </source>
</reference>
<dbReference type="EMBL" id="JACGCI010000012">
    <property type="protein sequence ID" value="KAF6760364.1"/>
    <property type="molecule type" value="Genomic_DNA"/>
</dbReference>
<keyword evidence="3" id="KW-1185">Reference proteome</keyword>
<evidence type="ECO:0000313" key="3">
    <source>
        <dbReference type="Proteomes" id="UP000521943"/>
    </source>
</evidence>
<evidence type="ECO:0000256" key="1">
    <source>
        <dbReference type="SAM" id="Phobius"/>
    </source>
</evidence>
<proteinExistence type="predicted"/>
<keyword evidence="1" id="KW-0472">Membrane</keyword>
<sequence>MACILQRRDTRERGEDDVYWAPKPTCSSESPHGAGCKEAGRVVRRRNTSIGEAESLVGWRAGGRWTSGGGWARRWWKLQVHEVLLVHKRLPPTFVVHPSAGKRYGWAGRWGLAWIDMRAVQCPTSSLPFAALFLGYFDYIIFFVDLG</sequence>
<keyword evidence="1" id="KW-1133">Transmembrane helix</keyword>
<comment type="caution">
    <text evidence="2">The sequence shown here is derived from an EMBL/GenBank/DDBJ whole genome shotgun (WGS) entry which is preliminary data.</text>
</comment>
<dbReference type="AlphaFoldDB" id="A0A8H6I9H9"/>
<organism evidence="2 3">
    <name type="scientific">Ephemerocybe angulata</name>
    <dbReference type="NCBI Taxonomy" id="980116"/>
    <lineage>
        <taxon>Eukaryota</taxon>
        <taxon>Fungi</taxon>
        <taxon>Dikarya</taxon>
        <taxon>Basidiomycota</taxon>
        <taxon>Agaricomycotina</taxon>
        <taxon>Agaricomycetes</taxon>
        <taxon>Agaricomycetidae</taxon>
        <taxon>Agaricales</taxon>
        <taxon>Agaricineae</taxon>
        <taxon>Psathyrellaceae</taxon>
        <taxon>Ephemerocybe</taxon>
    </lineage>
</organism>
<evidence type="ECO:0000313" key="2">
    <source>
        <dbReference type="EMBL" id="KAF6760364.1"/>
    </source>
</evidence>
<protein>
    <submittedName>
        <fullName evidence="2">Uncharacterized protein</fullName>
    </submittedName>
</protein>